<accession>A0ABS7G2B0</accession>
<keyword evidence="3" id="KW-1185">Reference proteome</keyword>
<evidence type="ECO:0000313" key="2">
    <source>
        <dbReference type="EMBL" id="MBW8486854.1"/>
    </source>
</evidence>
<dbReference type="Proteomes" id="UP000774570">
    <property type="component" value="Unassembled WGS sequence"/>
</dbReference>
<feature type="domain" description="DUF397" evidence="1">
    <location>
        <begin position="13"/>
        <end position="67"/>
    </location>
</feature>
<evidence type="ECO:0000313" key="3">
    <source>
        <dbReference type="Proteomes" id="UP000774570"/>
    </source>
</evidence>
<sequence length="73" mass="7558">MARILAATTVASLKWRKSTYSGDPEIGTCVELAPAGGMRGVRDSKNPDGPALAFSVGELRALLGAVKNGDLDL</sequence>
<dbReference type="Pfam" id="PF04149">
    <property type="entry name" value="DUF397"/>
    <property type="match status" value="1"/>
</dbReference>
<name>A0ABS7G2B0_9ACTN</name>
<dbReference type="InterPro" id="IPR007278">
    <property type="entry name" value="DUF397"/>
</dbReference>
<protein>
    <submittedName>
        <fullName evidence="2">DUF397 domain-containing protein</fullName>
    </submittedName>
</protein>
<comment type="caution">
    <text evidence="2">The sequence shown here is derived from an EMBL/GenBank/DDBJ whole genome shotgun (WGS) entry which is preliminary data.</text>
</comment>
<dbReference type="EMBL" id="JAIBOA010000027">
    <property type="protein sequence ID" value="MBW8486854.1"/>
    <property type="molecule type" value="Genomic_DNA"/>
</dbReference>
<gene>
    <name evidence="2" type="ORF">K1Y72_31105</name>
</gene>
<organism evidence="2 3">
    <name type="scientific">Actinomadura parmotrematis</name>
    <dbReference type="NCBI Taxonomy" id="2864039"/>
    <lineage>
        <taxon>Bacteria</taxon>
        <taxon>Bacillati</taxon>
        <taxon>Actinomycetota</taxon>
        <taxon>Actinomycetes</taxon>
        <taxon>Streptosporangiales</taxon>
        <taxon>Thermomonosporaceae</taxon>
        <taxon>Actinomadura</taxon>
    </lineage>
</organism>
<proteinExistence type="predicted"/>
<reference evidence="2 3" key="1">
    <citation type="submission" date="2021-07" db="EMBL/GenBank/DDBJ databases">
        <title>Actinomadura sp. PM05-2 isolated from lichen.</title>
        <authorList>
            <person name="Somphong A."/>
            <person name="Phongsopitanun W."/>
            <person name="Tanasupawat S."/>
            <person name="Peongsungnone V."/>
        </authorList>
    </citation>
    <scope>NUCLEOTIDE SEQUENCE [LARGE SCALE GENOMIC DNA]</scope>
    <source>
        <strain evidence="2 3">PM05-2</strain>
    </source>
</reference>
<evidence type="ECO:0000259" key="1">
    <source>
        <dbReference type="Pfam" id="PF04149"/>
    </source>
</evidence>
<dbReference type="RefSeq" id="WP_220170093.1">
    <property type="nucleotide sequence ID" value="NZ_JAIBOA010000027.1"/>
</dbReference>